<sequence length="562" mass="62645">MSRHPSPGPSLAHSQNFHQPTPHSSRQKPRPPIGIAAGAEDVKYQAKYKELKRKVKDIEADNDNLHWKVLQAKRNIQRMKLERSILYERLAALPVSPADDRNVPSLHAAHGLSLPPPPRSSHPGRPLRDVREYPHGGDEHPLGDYSRPGAGQRVTSGSDYHLPMIDTSIAPGVAPPSRSISSSHHASRRGSAGSIQPLPPLPPPTHLPPVQHLDVPRAHSHSSHSSHSLSSPHLHHPSGSHERASHPHSSHSRDQLQTLTRSFSQGHSLHHYPEGLPSVQHVLHSPPLPETERVRRHDVHELTGSPRDPHGHTRHQAPLIPASPHHSTDSRSGRPMHAHQRMGPGTYINRSDDYPDRDLDRDRDWERERERGREHHQRANELSSAHMHSPPQQRARHHTDYPDHHPTSRIRDDTGYYQDMSGPGVYPPVSRSGTPVSVGDDRPSRPDSRAGQHYYEQERSRSYKLRPVNPPNANEELDFVHEDGRGQRDRGGISGGGAFAPAPESRKRSRNDADGENDIVEGSAGSGGLQYSGGRLPEDRGSKRYHRDSHLGRASDRQDEES</sequence>
<dbReference type="Pfam" id="PF24245">
    <property type="entry name" value="INO80F"/>
    <property type="match status" value="1"/>
</dbReference>
<dbReference type="EMBL" id="JACETU010000003">
    <property type="protein sequence ID" value="KAF7432874.1"/>
    <property type="molecule type" value="Genomic_DNA"/>
</dbReference>
<evidence type="ECO:0000256" key="3">
    <source>
        <dbReference type="SAM" id="Coils"/>
    </source>
</evidence>
<dbReference type="RefSeq" id="XP_036632901.1">
    <property type="nucleotide sequence ID" value="XM_036774399.1"/>
</dbReference>
<feature type="region of interest" description="Disordered" evidence="4">
    <location>
        <begin position="1"/>
        <end position="38"/>
    </location>
</feature>
<feature type="region of interest" description="Disordered" evidence="4">
    <location>
        <begin position="102"/>
        <end position="255"/>
    </location>
</feature>
<dbReference type="VEuPathDB" id="FungiDB:PC9H_004818"/>
<protein>
    <recommendedName>
        <fullName evidence="5">INO80 complex subunit F domain-containing protein</fullName>
    </recommendedName>
</protein>
<dbReference type="InterPro" id="IPR056513">
    <property type="entry name" value="INO80F"/>
</dbReference>
<keyword evidence="2" id="KW-0539">Nucleus</keyword>
<evidence type="ECO:0000313" key="7">
    <source>
        <dbReference type="Proteomes" id="UP000623687"/>
    </source>
</evidence>
<feature type="compositionally biased region" description="Basic and acidic residues" evidence="4">
    <location>
        <begin position="439"/>
        <end position="461"/>
    </location>
</feature>
<feature type="compositionally biased region" description="Basic and acidic residues" evidence="4">
    <location>
        <begin position="350"/>
        <end position="379"/>
    </location>
</feature>
<name>A0A8H6ZYQ8_PLEOS</name>
<dbReference type="AlphaFoldDB" id="A0A8H6ZYQ8"/>
<feature type="coiled-coil region" evidence="3">
    <location>
        <begin position="41"/>
        <end position="68"/>
    </location>
</feature>
<feature type="compositionally biased region" description="Basic and acidic residues" evidence="4">
    <location>
        <begin position="126"/>
        <end position="142"/>
    </location>
</feature>
<feature type="compositionally biased region" description="Polar residues" evidence="4">
    <location>
        <begin position="12"/>
        <end position="24"/>
    </location>
</feature>
<accession>A0A8H6ZYQ8</accession>
<feature type="compositionally biased region" description="Low complexity" evidence="4">
    <location>
        <begin position="177"/>
        <end position="194"/>
    </location>
</feature>
<evidence type="ECO:0000256" key="1">
    <source>
        <dbReference type="ARBA" id="ARBA00004123"/>
    </source>
</evidence>
<gene>
    <name evidence="6" type="ORF">PC9H_004818</name>
</gene>
<comment type="subcellular location">
    <subcellularLocation>
        <location evidence="1">Nucleus</location>
    </subcellularLocation>
</comment>
<evidence type="ECO:0000256" key="4">
    <source>
        <dbReference type="SAM" id="MobiDB-lite"/>
    </source>
</evidence>
<feature type="compositionally biased region" description="Basic and acidic residues" evidence="4">
    <location>
        <begin position="536"/>
        <end position="562"/>
    </location>
</feature>
<dbReference type="OrthoDB" id="10070927at2759"/>
<comment type="caution">
    <text evidence="6">The sequence shown here is derived from an EMBL/GenBank/DDBJ whole genome shotgun (WGS) entry which is preliminary data.</text>
</comment>
<feature type="compositionally biased region" description="Pro residues" evidence="4">
    <location>
        <begin position="197"/>
        <end position="207"/>
    </location>
</feature>
<feature type="compositionally biased region" description="Basic and acidic residues" evidence="4">
    <location>
        <begin position="478"/>
        <end position="491"/>
    </location>
</feature>
<proteinExistence type="predicted"/>
<keyword evidence="7" id="KW-1185">Reference proteome</keyword>
<evidence type="ECO:0000259" key="5">
    <source>
        <dbReference type="Pfam" id="PF24245"/>
    </source>
</evidence>
<feature type="compositionally biased region" description="Basic and acidic residues" evidence="4">
    <location>
        <begin position="504"/>
        <end position="513"/>
    </location>
</feature>
<keyword evidence="3" id="KW-0175">Coiled coil</keyword>
<feature type="region of interest" description="Disordered" evidence="4">
    <location>
        <begin position="301"/>
        <end position="562"/>
    </location>
</feature>
<reference evidence="6" key="1">
    <citation type="submission" date="2019-07" db="EMBL/GenBank/DDBJ databases">
        <authorList>
            <person name="Palmer J.M."/>
        </authorList>
    </citation>
    <scope>NUCLEOTIDE SEQUENCE</scope>
    <source>
        <strain evidence="6">PC9</strain>
    </source>
</reference>
<dbReference type="Proteomes" id="UP000623687">
    <property type="component" value="Unassembled WGS sequence"/>
</dbReference>
<feature type="compositionally biased region" description="Basic and acidic residues" evidence="4">
    <location>
        <begin position="301"/>
        <end position="311"/>
    </location>
</feature>
<evidence type="ECO:0000256" key="2">
    <source>
        <dbReference type="ARBA" id="ARBA00023242"/>
    </source>
</evidence>
<feature type="compositionally biased region" description="Basic and acidic residues" evidence="4">
    <location>
        <begin position="398"/>
        <end position="414"/>
    </location>
</feature>
<dbReference type="GeneID" id="59374636"/>
<feature type="domain" description="INO80 complex subunit F" evidence="5">
    <location>
        <begin position="44"/>
        <end position="90"/>
    </location>
</feature>
<organism evidence="6 7">
    <name type="scientific">Pleurotus ostreatus</name>
    <name type="common">Oyster mushroom</name>
    <name type="synonym">White-rot fungus</name>
    <dbReference type="NCBI Taxonomy" id="5322"/>
    <lineage>
        <taxon>Eukaryota</taxon>
        <taxon>Fungi</taxon>
        <taxon>Dikarya</taxon>
        <taxon>Basidiomycota</taxon>
        <taxon>Agaricomycotina</taxon>
        <taxon>Agaricomycetes</taxon>
        <taxon>Agaricomycetidae</taxon>
        <taxon>Agaricales</taxon>
        <taxon>Pleurotineae</taxon>
        <taxon>Pleurotaceae</taxon>
        <taxon>Pleurotus</taxon>
    </lineage>
</organism>
<evidence type="ECO:0000313" key="6">
    <source>
        <dbReference type="EMBL" id="KAF7432874.1"/>
    </source>
</evidence>
<dbReference type="GO" id="GO:0005634">
    <property type="term" value="C:nucleus"/>
    <property type="evidence" value="ECO:0007669"/>
    <property type="project" value="UniProtKB-SubCell"/>
</dbReference>